<evidence type="ECO:0000313" key="2">
    <source>
        <dbReference type="EMBL" id="OJZ92583.1"/>
    </source>
</evidence>
<accession>A0A1M3U0Q1</accession>
<evidence type="ECO:0000256" key="1">
    <source>
        <dbReference type="SAM" id="MobiDB-lite"/>
    </source>
</evidence>
<feature type="compositionally biased region" description="Polar residues" evidence="1">
    <location>
        <begin position="67"/>
        <end position="76"/>
    </location>
</feature>
<evidence type="ECO:0000313" key="3">
    <source>
        <dbReference type="Proteomes" id="UP000184063"/>
    </source>
</evidence>
<feature type="region of interest" description="Disordered" evidence="1">
    <location>
        <begin position="53"/>
        <end position="76"/>
    </location>
</feature>
<dbReference type="AlphaFoldDB" id="A0A1M3U0Q1"/>
<sequence>MGFFIFLFPCGNVPGSAHPLIGALLIRQSKGMTYPTEVGRVLVNSGMHLPWASGTGHMVPSSVPGYDNSSPYERGT</sequence>
<organism evidence="2 3">
    <name type="scientific">Aspergillus luchuensis (strain CBS 106.47)</name>
    <dbReference type="NCBI Taxonomy" id="1137211"/>
    <lineage>
        <taxon>Eukaryota</taxon>
        <taxon>Fungi</taxon>
        <taxon>Dikarya</taxon>
        <taxon>Ascomycota</taxon>
        <taxon>Pezizomycotina</taxon>
        <taxon>Eurotiomycetes</taxon>
        <taxon>Eurotiomycetidae</taxon>
        <taxon>Eurotiales</taxon>
        <taxon>Aspergillaceae</taxon>
        <taxon>Aspergillus</taxon>
        <taxon>Aspergillus subgen. Circumdati</taxon>
    </lineage>
</organism>
<dbReference type="VEuPathDB" id="FungiDB:ASPFODRAFT_39976"/>
<name>A0A1M3U0Q1_ASPLC</name>
<proteinExistence type="predicted"/>
<reference evidence="3" key="1">
    <citation type="journal article" date="2017" name="Genome Biol.">
        <title>Comparative genomics reveals high biological diversity and specific adaptations in the industrially and medically important fungal genus Aspergillus.</title>
        <authorList>
            <person name="de Vries R.P."/>
            <person name="Riley R."/>
            <person name="Wiebenga A."/>
            <person name="Aguilar-Osorio G."/>
            <person name="Amillis S."/>
            <person name="Uchima C.A."/>
            <person name="Anderluh G."/>
            <person name="Asadollahi M."/>
            <person name="Askin M."/>
            <person name="Barry K."/>
            <person name="Battaglia E."/>
            <person name="Bayram O."/>
            <person name="Benocci T."/>
            <person name="Braus-Stromeyer S.A."/>
            <person name="Caldana C."/>
            <person name="Canovas D."/>
            <person name="Cerqueira G.C."/>
            <person name="Chen F."/>
            <person name="Chen W."/>
            <person name="Choi C."/>
            <person name="Clum A."/>
            <person name="Dos Santos R.A."/>
            <person name="Damasio A.R."/>
            <person name="Diallinas G."/>
            <person name="Emri T."/>
            <person name="Fekete E."/>
            <person name="Flipphi M."/>
            <person name="Freyberg S."/>
            <person name="Gallo A."/>
            <person name="Gournas C."/>
            <person name="Habgood R."/>
            <person name="Hainaut M."/>
            <person name="Harispe M.L."/>
            <person name="Henrissat B."/>
            <person name="Hilden K.S."/>
            <person name="Hope R."/>
            <person name="Hossain A."/>
            <person name="Karabika E."/>
            <person name="Karaffa L."/>
            <person name="Karanyi Z."/>
            <person name="Krasevec N."/>
            <person name="Kuo A."/>
            <person name="Kusch H."/>
            <person name="LaButti K."/>
            <person name="Lagendijk E.L."/>
            <person name="Lapidus A."/>
            <person name="Levasseur A."/>
            <person name="Lindquist E."/>
            <person name="Lipzen A."/>
            <person name="Logrieco A.F."/>
            <person name="MacCabe A."/>
            <person name="Maekelae M.R."/>
            <person name="Malavazi I."/>
            <person name="Melin P."/>
            <person name="Meyer V."/>
            <person name="Mielnichuk N."/>
            <person name="Miskei M."/>
            <person name="Molnar A.P."/>
            <person name="Mule G."/>
            <person name="Ngan C.Y."/>
            <person name="Orejas M."/>
            <person name="Orosz E."/>
            <person name="Ouedraogo J.P."/>
            <person name="Overkamp K.M."/>
            <person name="Park H.-S."/>
            <person name="Perrone G."/>
            <person name="Piumi F."/>
            <person name="Punt P.J."/>
            <person name="Ram A.F."/>
            <person name="Ramon A."/>
            <person name="Rauscher S."/>
            <person name="Record E."/>
            <person name="Riano-Pachon D.M."/>
            <person name="Robert V."/>
            <person name="Roehrig J."/>
            <person name="Ruller R."/>
            <person name="Salamov A."/>
            <person name="Salih N.S."/>
            <person name="Samson R.A."/>
            <person name="Sandor E."/>
            <person name="Sanguinetti M."/>
            <person name="Schuetze T."/>
            <person name="Sepcic K."/>
            <person name="Shelest E."/>
            <person name="Sherlock G."/>
            <person name="Sophianopoulou V."/>
            <person name="Squina F.M."/>
            <person name="Sun H."/>
            <person name="Susca A."/>
            <person name="Todd R.B."/>
            <person name="Tsang A."/>
            <person name="Unkles S.E."/>
            <person name="van de Wiele N."/>
            <person name="van Rossen-Uffink D."/>
            <person name="Oliveira J.V."/>
            <person name="Vesth T.C."/>
            <person name="Visser J."/>
            <person name="Yu J.-H."/>
            <person name="Zhou M."/>
            <person name="Andersen M.R."/>
            <person name="Archer D.B."/>
            <person name="Baker S.E."/>
            <person name="Benoit I."/>
            <person name="Brakhage A.A."/>
            <person name="Braus G.H."/>
            <person name="Fischer R."/>
            <person name="Frisvad J.C."/>
            <person name="Goldman G.H."/>
            <person name="Houbraken J."/>
            <person name="Oakley B."/>
            <person name="Pocsi I."/>
            <person name="Scazzocchio C."/>
            <person name="Seiboth B."/>
            <person name="vanKuyk P.A."/>
            <person name="Wortman J."/>
            <person name="Dyer P.S."/>
            <person name="Grigoriev I.V."/>
        </authorList>
    </citation>
    <scope>NUCLEOTIDE SEQUENCE [LARGE SCALE GENOMIC DNA]</scope>
    <source>
        <strain evidence="3">CBS 106.47</strain>
    </source>
</reference>
<gene>
    <name evidence="2" type="ORF">ASPFODRAFT_39976</name>
</gene>
<dbReference type="EMBL" id="KV878236">
    <property type="protein sequence ID" value="OJZ92583.1"/>
    <property type="molecule type" value="Genomic_DNA"/>
</dbReference>
<dbReference type="Proteomes" id="UP000184063">
    <property type="component" value="Unassembled WGS sequence"/>
</dbReference>
<protein>
    <submittedName>
        <fullName evidence="2">Uncharacterized protein</fullName>
    </submittedName>
</protein>